<reference evidence="4" key="1">
    <citation type="submission" date="2020-05" db="EMBL/GenBank/DDBJ databases">
        <authorList>
            <person name="Chiriac C."/>
            <person name="Salcher M."/>
            <person name="Ghai R."/>
            <person name="Kavagutti S V."/>
        </authorList>
    </citation>
    <scope>NUCLEOTIDE SEQUENCE</scope>
</reference>
<proteinExistence type="inferred from homology"/>
<dbReference type="Gene3D" id="3.40.50.720">
    <property type="entry name" value="NAD(P)-binding Rossmann-like Domain"/>
    <property type="match status" value="1"/>
</dbReference>
<evidence type="ECO:0000256" key="1">
    <source>
        <dbReference type="ARBA" id="ARBA00006484"/>
    </source>
</evidence>
<accession>A0A6J7B0W1</accession>
<dbReference type="InterPro" id="IPR050259">
    <property type="entry name" value="SDR"/>
</dbReference>
<dbReference type="AlphaFoldDB" id="A0A6J7B0W1"/>
<dbReference type="SUPFAM" id="SSF51735">
    <property type="entry name" value="NAD(P)-binding Rossmann-fold domains"/>
    <property type="match status" value="1"/>
</dbReference>
<dbReference type="PRINTS" id="PR00080">
    <property type="entry name" value="SDRFAMILY"/>
</dbReference>
<comment type="similarity">
    <text evidence="1">Belongs to the short-chain dehydrogenases/reductases (SDR) family.</text>
</comment>
<dbReference type="PANTHER" id="PTHR42879">
    <property type="entry name" value="3-OXOACYL-(ACYL-CARRIER-PROTEIN) REDUCTASE"/>
    <property type="match status" value="1"/>
</dbReference>
<dbReference type="InterPro" id="IPR036291">
    <property type="entry name" value="NAD(P)-bd_dom_sf"/>
</dbReference>
<evidence type="ECO:0000313" key="2">
    <source>
        <dbReference type="EMBL" id="CAB4722757.1"/>
    </source>
</evidence>
<dbReference type="EMBL" id="CAEZYI010000045">
    <property type="protein sequence ID" value="CAB4722757.1"/>
    <property type="molecule type" value="Genomic_DNA"/>
</dbReference>
<dbReference type="FunFam" id="3.40.50.720:FF:000084">
    <property type="entry name" value="Short-chain dehydrogenase reductase"/>
    <property type="match status" value="1"/>
</dbReference>
<sequence length="258" mass="27101">MFNLKGQIAVITGASSGIGQGIARGLAAAGADIASIYYTSDDIETTKLDVESYGSRFLGVHGDVSDSTQVADFANNVQRSLGDINIWVNNAGRLMIKPIIETSDSDWRGLLGTNLDGYFYGCREAARRMLPKKYGRIINVTSVTESQPISNASAYVAGKGGVLGLTRALAVELAKSGITVNAIAPGAIHSRLNAGVYTPEVRKVYESRIPIGRIGIPEDLASTAVFLASKNSSYVTGQQIAVDGGITINGDVGLGDQE</sequence>
<dbReference type="PROSITE" id="PS00061">
    <property type="entry name" value="ADH_SHORT"/>
    <property type="match status" value="1"/>
</dbReference>
<dbReference type="EMBL" id="CAFAAA010000012">
    <property type="protein sequence ID" value="CAB4778302.1"/>
    <property type="molecule type" value="Genomic_DNA"/>
</dbReference>
<name>A0A6J7B0W1_9ZZZZ</name>
<dbReference type="Pfam" id="PF13561">
    <property type="entry name" value="adh_short_C2"/>
    <property type="match status" value="1"/>
</dbReference>
<organism evidence="4">
    <name type="scientific">freshwater metagenome</name>
    <dbReference type="NCBI Taxonomy" id="449393"/>
    <lineage>
        <taxon>unclassified sequences</taxon>
        <taxon>metagenomes</taxon>
        <taxon>ecological metagenomes</taxon>
    </lineage>
</organism>
<protein>
    <submittedName>
        <fullName evidence="4">Unannotated protein</fullName>
    </submittedName>
</protein>
<gene>
    <name evidence="2" type="ORF">UFOPK2662_00843</name>
    <name evidence="3" type="ORF">UFOPK2942_00547</name>
    <name evidence="4" type="ORF">UFOPK3232_00631</name>
    <name evidence="5" type="ORF">UFOPK4242_01022</name>
    <name evidence="6" type="ORF">UFOPK4382_00391</name>
</gene>
<dbReference type="EMBL" id="CAFARE010000018">
    <property type="protein sequence ID" value="CAB4838503.1"/>
    <property type="molecule type" value="Genomic_DNA"/>
</dbReference>
<dbReference type="PANTHER" id="PTHR42879:SF2">
    <property type="entry name" value="3-OXOACYL-[ACYL-CARRIER-PROTEIN] REDUCTASE FABG"/>
    <property type="match status" value="1"/>
</dbReference>
<evidence type="ECO:0000313" key="5">
    <source>
        <dbReference type="EMBL" id="CAB5043327.1"/>
    </source>
</evidence>
<dbReference type="EMBL" id="CAFBQC010000057">
    <property type="protein sequence ID" value="CAB5043327.1"/>
    <property type="molecule type" value="Genomic_DNA"/>
</dbReference>
<dbReference type="PRINTS" id="PR00081">
    <property type="entry name" value="GDHRDH"/>
</dbReference>
<evidence type="ECO:0000313" key="6">
    <source>
        <dbReference type="EMBL" id="CAB5072900.1"/>
    </source>
</evidence>
<dbReference type="EMBL" id="CAFBRA010000016">
    <property type="protein sequence ID" value="CAB5072900.1"/>
    <property type="molecule type" value="Genomic_DNA"/>
</dbReference>
<dbReference type="InterPro" id="IPR002347">
    <property type="entry name" value="SDR_fam"/>
</dbReference>
<evidence type="ECO:0000313" key="3">
    <source>
        <dbReference type="EMBL" id="CAB4778302.1"/>
    </source>
</evidence>
<evidence type="ECO:0000313" key="4">
    <source>
        <dbReference type="EMBL" id="CAB4838503.1"/>
    </source>
</evidence>
<dbReference type="InterPro" id="IPR020904">
    <property type="entry name" value="Sc_DH/Rdtase_CS"/>
</dbReference>
<dbReference type="GO" id="GO:0032787">
    <property type="term" value="P:monocarboxylic acid metabolic process"/>
    <property type="evidence" value="ECO:0007669"/>
    <property type="project" value="UniProtKB-ARBA"/>
</dbReference>